<proteinExistence type="predicted"/>
<gene>
    <name evidence="2" type="ORF">IMSHALPRED_007300</name>
</gene>
<dbReference type="OrthoDB" id="65716at2759"/>
<organism evidence="2 3">
    <name type="scientific">Imshaugia aleurites</name>
    <dbReference type="NCBI Taxonomy" id="172621"/>
    <lineage>
        <taxon>Eukaryota</taxon>
        <taxon>Fungi</taxon>
        <taxon>Dikarya</taxon>
        <taxon>Ascomycota</taxon>
        <taxon>Pezizomycotina</taxon>
        <taxon>Lecanoromycetes</taxon>
        <taxon>OSLEUM clade</taxon>
        <taxon>Lecanoromycetidae</taxon>
        <taxon>Lecanorales</taxon>
        <taxon>Lecanorineae</taxon>
        <taxon>Parmeliaceae</taxon>
        <taxon>Imshaugia</taxon>
    </lineage>
</organism>
<dbReference type="PANTHER" id="PTHR40375">
    <property type="entry name" value="SPORULATION-SPECIFIC PROTEIN 22"/>
    <property type="match status" value="1"/>
</dbReference>
<evidence type="ECO:0000313" key="3">
    <source>
        <dbReference type="Proteomes" id="UP000664534"/>
    </source>
</evidence>
<accession>A0A8H3FNH2</accession>
<dbReference type="Proteomes" id="UP000664534">
    <property type="component" value="Unassembled WGS sequence"/>
</dbReference>
<evidence type="ECO:0008006" key="4">
    <source>
        <dbReference type="Google" id="ProtNLM"/>
    </source>
</evidence>
<comment type="caution">
    <text evidence="2">The sequence shown here is derived from an EMBL/GenBank/DDBJ whole genome shotgun (WGS) entry which is preliminary data.</text>
</comment>
<dbReference type="AlphaFoldDB" id="A0A8H3FNH2"/>
<reference evidence="2" key="1">
    <citation type="submission" date="2021-03" db="EMBL/GenBank/DDBJ databases">
        <authorList>
            <person name="Tagirdzhanova G."/>
        </authorList>
    </citation>
    <scope>NUCLEOTIDE SEQUENCE</scope>
</reference>
<evidence type="ECO:0000256" key="1">
    <source>
        <dbReference type="ARBA" id="ARBA00023254"/>
    </source>
</evidence>
<keyword evidence="1" id="KW-0469">Meiosis</keyword>
<dbReference type="EMBL" id="CAJPDT010000047">
    <property type="protein sequence ID" value="CAF9927754.1"/>
    <property type="molecule type" value="Genomic_DNA"/>
</dbReference>
<dbReference type="InterPro" id="IPR013940">
    <property type="entry name" value="Spo22/ZIP4/TEX11"/>
</dbReference>
<protein>
    <recommendedName>
        <fullName evidence="4">Protein ZIP4 homolog</fullName>
    </recommendedName>
</protein>
<dbReference type="InterPro" id="IPR039057">
    <property type="entry name" value="Spo22/ZIP4"/>
</dbReference>
<dbReference type="PANTHER" id="PTHR40375:SF2">
    <property type="entry name" value="SPORULATION-SPECIFIC PROTEIN 22"/>
    <property type="match status" value="1"/>
</dbReference>
<name>A0A8H3FNH2_9LECA</name>
<keyword evidence="3" id="KW-1185">Reference proteome</keyword>
<evidence type="ECO:0000313" key="2">
    <source>
        <dbReference type="EMBL" id="CAF9927754.1"/>
    </source>
</evidence>
<sequence>MRTSRCCLGYRQLSLAEIAVERAAFYEERLKDCGSTALQEHSQLVSRLSNEYLSLRVTLAWRQDRLDLAKLMLNKVNFNTESLEPSSAEELADLFFEISESHSKKTQWDEAVHWLERAHNILLGQSQDLLIGDAGELRISILHRMARALLNLDSDGSQGKAWNIIRELELDCGDRLVVLLLKLDVFAADASHSAQDYCDILHKIVRTIHLTDTNVRTMLHHVHKLRSRSPLMAHYVLLTLLTERLIGAEETKWIEKTLITIIWNCTNSTNFLDVLTSLSEVLDAMANGTAKAMSPTATHAAQVLLWKRIEASYNHQIYDTAEAWCRLALHALFSNSGGLNIAKLQRKLMLCALGMSDQAKAQEVYSQMSPSNKKDPSTMYLLYKVALRCRDSGLAAQCIGTICTASNKDATLLYACVLEAQQTGDHLQIVRSLQRVLEKYNYNAPNEIHLPALLRCTARVLIRELENPHSQVIDCVDEICKLFEAAAAQARTSRRSGMNDPFSLAELDWFSRNSYNLSLKFCTSWSPKQTLRLVQSCLKFIGLYPAAIIDPSMTADLSLRRLFCDFLCGSLLIVLARGEENLEYQLQHYTNVRKLTDDFRVDVKGQVNRLEGGAKIDLQRKHASLLAFDYEAAARLKAWDSLNKIIKACETGGRVWTHC</sequence>
<dbReference type="Pfam" id="PF08631">
    <property type="entry name" value="SPO22"/>
    <property type="match status" value="1"/>
</dbReference>
<dbReference type="GO" id="GO:0090173">
    <property type="term" value="P:regulation of synaptonemal complex assembly"/>
    <property type="evidence" value="ECO:0007669"/>
    <property type="project" value="InterPro"/>
</dbReference>
<dbReference type="GO" id="GO:0051321">
    <property type="term" value="P:meiotic cell cycle"/>
    <property type="evidence" value="ECO:0007669"/>
    <property type="project" value="UniProtKB-KW"/>
</dbReference>